<protein>
    <recommendedName>
        <fullName evidence="3">Prophage protein</fullName>
    </recommendedName>
</protein>
<evidence type="ECO:0000313" key="1">
    <source>
        <dbReference type="EMBL" id="SDR96740.1"/>
    </source>
</evidence>
<evidence type="ECO:0008006" key="3">
    <source>
        <dbReference type="Google" id="ProtNLM"/>
    </source>
</evidence>
<dbReference type="Proteomes" id="UP000198858">
    <property type="component" value="Chromosome I"/>
</dbReference>
<dbReference type="STRING" id="1250231.SAMN04488552_1670"/>
<name>A0A1H1ND32_9FLAO</name>
<dbReference type="EMBL" id="LT629745">
    <property type="protein sequence ID" value="SDR96740.1"/>
    <property type="molecule type" value="Genomic_DNA"/>
</dbReference>
<gene>
    <name evidence="1" type="ORF">SAMN04488552_1670</name>
</gene>
<accession>A0A1H1ND32</accession>
<organism evidence="1 2">
    <name type="scientific">Christiangramia echinicola</name>
    <dbReference type="NCBI Taxonomy" id="279359"/>
    <lineage>
        <taxon>Bacteria</taxon>
        <taxon>Pseudomonadati</taxon>
        <taxon>Bacteroidota</taxon>
        <taxon>Flavobacteriia</taxon>
        <taxon>Flavobacteriales</taxon>
        <taxon>Flavobacteriaceae</taxon>
        <taxon>Christiangramia</taxon>
    </lineage>
</organism>
<reference evidence="1 2" key="1">
    <citation type="submission" date="2016-10" db="EMBL/GenBank/DDBJ databases">
        <authorList>
            <person name="Varghese N."/>
            <person name="Submissions S."/>
        </authorList>
    </citation>
    <scope>NUCLEOTIDE SEQUENCE [LARGE SCALE GENOMIC DNA]</scope>
    <source>
        <strain evidence="1 2">Mar_2010_102</strain>
    </source>
</reference>
<sequence length="83" mass="9617">MKKANPTLFSFAKVYCSLFGHRLRVSKNITNHVHEYQCKKCGMEMTDTADGLLARLTPKFKETNAYLAKIHRRRKRVFLAKAS</sequence>
<evidence type="ECO:0000313" key="2">
    <source>
        <dbReference type="Proteomes" id="UP000198858"/>
    </source>
</evidence>
<dbReference type="AlphaFoldDB" id="A0A1H1ND32"/>
<keyword evidence="2" id="KW-1185">Reference proteome</keyword>
<proteinExistence type="predicted"/>